<evidence type="ECO:0000313" key="1">
    <source>
        <dbReference type="EMBL" id="PUB14829.1"/>
    </source>
</evidence>
<protein>
    <submittedName>
        <fullName evidence="1">Uncharacterized protein</fullName>
    </submittedName>
</protein>
<dbReference type="EMBL" id="QBUD01000005">
    <property type="protein sequence ID" value="PUB14829.1"/>
    <property type="molecule type" value="Genomic_DNA"/>
</dbReference>
<name>A0A2T6KH45_9RHOB</name>
<organism evidence="1 2">
    <name type="scientific">Yoonia sediminilitoris</name>
    <dbReference type="NCBI Taxonomy" id="1286148"/>
    <lineage>
        <taxon>Bacteria</taxon>
        <taxon>Pseudomonadati</taxon>
        <taxon>Pseudomonadota</taxon>
        <taxon>Alphaproteobacteria</taxon>
        <taxon>Rhodobacterales</taxon>
        <taxon>Paracoccaceae</taxon>
        <taxon>Yoonia</taxon>
    </lineage>
</organism>
<keyword evidence="2" id="KW-1185">Reference proteome</keyword>
<comment type="caution">
    <text evidence="1">The sequence shown here is derived from an EMBL/GenBank/DDBJ whole genome shotgun (WGS) entry which is preliminary data.</text>
</comment>
<reference evidence="1 2" key="1">
    <citation type="submission" date="2018-04" db="EMBL/GenBank/DDBJ databases">
        <title>Genomic Encyclopedia of Archaeal and Bacterial Type Strains, Phase II (KMG-II): from individual species to whole genera.</title>
        <authorList>
            <person name="Goeker M."/>
        </authorList>
    </citation>
    <scope>NUCLEOTIDE SEQUENCE [LARGE SCALE GENOMIC DNA]</scope>
    <source>
        <strain evidence="1 2">DSM 29955</strain>
    </source>
</reference>
<dbReference type="Proteomes" id="UP000244523">
    <property type="component" value="Unassembled WGS sequence"/>
</dbReference>
<sequence>MFEFLFGSKGRALKPLPPTHIGRVVRSDGQRSGK</sequence>
<proteinExistence type="predicted"/>
<dbReference type="AlphaFoldDB" id="A0A2T6KH45"/>
<gene>
    <name evidence="1" type="ORF">C8N45_10550</name>
</gene>
<evidence type="ECO:0000313" key="2">
    <source>
        <dbReference type="Proteomes" id="UP000244523"/>
    </source>
</evidence>
<accession>A0A2T6KH45</accession>